<reference evidence="2" key="1">
    <citation type="submission" date="2023-07" db="EMBL/GenBank/DDBJ databases">
        <title>A chromosome-level genome assembly of Lolium multiflorum.</title>
        <authorList>
            <person name="Chen Y."/>
            <person name="Copetti D."/>
            <person name="Kolliker R."/>
            <person name="Studer B."/>
        </authorList>
    </citation>
    <scope>NUCLEOTIDE SEQUENCE</scope>
    <source>
        <strain evidence="2">02402/16</strain>
        <tissue evidence="2">Leaf</tissue>
    </source>
</reference>
<proteinExistence type="predicted"/>
<dbReference type="Proteomes" id="UP001231189">
    <property type="component" value="Unassembled WGS sequence"/>
</dbReference>
<gene>
    <name evidence="2" type="ORF">QYE76_070956</name>
</gene>
<organism evidence="2 3">
    <name type="scientific">Lolium multiflorum</name>
    <name type="common">Italian ryegrass</name>
    <name type="synonym">Lolium perenne subsp. multiflorum</name>
    <dbReference type="NCBI Taxonomy" id="4521"/>
    <lineage>
        <taxon>Eukaryota</taxon>
        <taxon>Viridiplantae</taxon>
        <taxon>Streptophyta</taxon>
        <taxon>Embryophyta</taxon>
        <taxon>Tracheophyta</taxon>
        <taxon>Spermatophyta</taxon>
        <taxon>Magnoliopsida</taxon>
        <taxon>Liliopsida</taxon>
        <taxon>Poales</taxon>
        <taxon>Poaceae</taxon>
        <taxon>BOP clade</taxon>
        <taxon>Pooideae</taxon>
        <taxon>Poodae</taxon>
        <taxon>Poeae</taxon>
        <taxon>Poeae Chloroplast Group 2 (Poeae type)</taxon>
        <taxon>Loliodinae</taxon>
        <taxon>Loliinae</taxon>
        <taxon>Lolium</taxon>
    </lineage>
</organism>
<sequence>MATSATSGATGSETGKDEMIDDMFSHLELNADELDDVMIGTVKAKKFKKESCWLAIAKVVTTRSFSAEALFEKMRIIWNLSRDLICRAAGENLVIFQMHCLGDWKKTVHQGRGAGRPNLGRKRSSDEVYMEDEGDLKDTTASPIKLGQRIEPMEDDSDGIRRRLQFDGDLVGDNSGSVQNAPGNEPPVPPLPP</sequence>
<evidence type="ECO:0000313" key="3">
    <source>
        <dbReference type="Proteomes" id="UP001231189"/>
    </source>
</evidence>
<evidence type="ECO:0000256" key="1">
    <source>
        <dbReference type="SAM" id="MobiDB-lite"/>
    </source>
</evidence>
<evidence type="ECO:0000313" key="2">
    <source>
        <dbReference type="EMBL" id="KAK1653151.1"/>
    </source>
</evidence>
<feature type="region of interest" description="Disordered" evidence="1">
    <location>
        <begin position="108"/>
        <end position="193"/>
    </location>
</feature>
<dbReference type="EMBL" id="JAUUTY010000004">
    <property type="protein sequence ID" value="KAK1653151.1"/>
    <property type="molecule type" value="Genomic_DNA"/>
</dbReference>
<name>A0AAD8SJ60_LOLMU</name>
<dbReference type="AlphaFoldDB" id="A0AAD8SJ60"/>
<protein>
    <submittedName>
        <fullName evidence="2">Uncharacterized protein</fullName>
    </submittedName>
</protein>
<keyword evidence="3" id="KW-1185">Reference proteome</keyword>
<comment type="caution">
    <text evidence="2">The sequence shown here is derived from an EMBL/GenBank/DDBJ whole genome shotgun (WGS) entry which is preliminary data.</text>
</comment>
<accession>A0AAD8SJ60</accession>
<feature type="compositionally biased region" description="Pro residues" evidence="1">
    <location>
        <begin position="184"/>
        <end position="193"/>
    </location>
</feature>